<dbReference type="OrthoDB" id="1909082at2759"/>
<evidence type="ECO:0000313" key="1">
    <source>
        <dbReference type="EMBL" id="KZV37169.1"/>
    </source>
</evidence>
<dbReference type="AlphaFoldDB" id="A0A2Z7BRU2"/>
<name>A0A2Z7BRU2_9LAMI</name>
<reference evidence="1 2" key="1">
    <citation type="journal article" date="2015" name="Proc. Natl. Acad. Sci. U.S.A.">
        <title>The resurrection genome of Boea hygrometrica: A blueprint for survival of dehydration.</title>
        <authorList>
            <person name="Xiao L."/>
            <person name="Yang G."/>
            <person name="Zhang L."/>
            <person name="Yang X."/>
            <person name="Zhao S."/>
            <person name="Ji Z."/>
            <person name="Zhou Q."/>
            <person name="Hu M."/>
            <person name="Wang Y."/>
            <person name="Chen M."/>
            <person name="Xu Y."/>
            <person name="Jin H."/>
            <person name="Xiao X."/>
            <person name="Hu G."/>
            <person name="Bao F."/>
            <person name="Hu Y."/>
            <person name="Wan P."/>
            <person name="Li L."/>
            <person name="Deng X."/>
            <person name="Kuang T."/>
            <person name="Xiang C."/>
            <person name="Zhu J.K."/>
            <person name="Oliver M.J."/>
            <person name="He Y."/>
        </authorList>
    </citation>
    <scope>NUCLEOTIDE SEQUENCE [LARGE SCALE GENOMIC DNA]</scope>
    <source>
        <strain evidence="2">cv. XS01</strain>
    </source>
</reference>
<evidence type="ECO:0000313" key="2">
    <source>
        <dbReference type="Proteomes" id="UP000250235"/>
    </source>
</evidence>
<sequence length="110" mass="12613">MAIRKSPYCYTKIGHEDPEEAQHRLAQFLIYKTLKKADTKRSWLGVRIVRLRIKIGTMLKKMRRVLVSTVFSAKSGLCKQVYCALKSWKRLLRAKRGTAVGSIIPPTPII</sequence>
<gene>
    <name evidence="1" type="ORF">F511_15089</name>
</gene>
<keyword evidence="2" id="KW-1185">Reference proteome</keyword>
<dbReference type="Proteomes" id="UP000250235">
    <property type="component" value="Unassembled WGS sequence"/>
</dbReference>
<dbReference type="PANTHER" id="PTHR35687:SF1">
    <property type="entry name" value="OS07G0516700 PROTEIN"/>
    <property type="match status" value="1"/>
</dbReference>
<organism evidence="1 2">
    <name type="scientific">Dorcoceras hygrometricum</name>
    <dbReference type="NCBI Taxonomy" id="472368"/>
    <lineage>
        <taxon>Eukaryota</taxon>
        <taxon>Viridiplantae</taxon>
        <taxon>Streptophyta</taxon>
        <taxon>Embryophyta</taxon>
        <taxon>Tracheophyta</taxon>
        <taxon>Spermatophyta</taxon>
        <taxon>Magnoliopsida</taxon>
        <taxon>eudicotyledons</taxon>
        <taxon>Gunneridae</taxon>
        <taxon>Pentapetalae</taxon>
        <taxon>asterids</taxon>
        <taxon>lamiids</taxon>
        <taxon>Lamiales</taxon>
        <taxon>Gesneriaceae</taxon>
        <taxon>Didymocarpoideae</taxon>
        <taxon>Trichosporeae</taxon>
        <taxon>Loxocarpinae</taxon>
        <taxon>Dorcoceras</taxon>
    </lineage>
</organism>
<dbReference type="EMBL" id="KV003152">
    <property type="protein sequence ID" value="KZV37169.1"/>
    <property type="molecule type" value="Genomic_DNA"/>
</dbReference>
<dbReference type="PANTHER" id="PTHR35687">
    <property type="entry name" value="OS07G0516700 PROTEIN"/>
    <property type="match status" value="1"/>
</dbReference>
<protein>
    <submittedName>
        <fullName evidence="1">Uncharacterized protein</fullName>
    </submittedName>
</protein>
<proteinExistence type="predicted"/>
<accession>A0A2Z7BRU2</accession>